<dbReference type="EMBL" id="CM042015">
    <property type="protein sequence ID" value="KAI3707987.1"/>
    <property type="molecule type" value="Genomic_DNA"/>
</dbReference>
<gene>
    <name evidence="1" type="ORF">L2E82_36970</name>
</gene>
<comment type="caution">
    <text evidence="1">The sequence shown here is derived from an EMBL/GenBank/DDBJ whole genome shotgun (WGS) entry which is preliminary data.</text>
</comment>
<sequence>MVAASTGYAPYGFGSCVLDVDDCNRFFWTSVSLTLLTSVSDGFDFVDFCFFDFVSEAFLTIFLEHKVSIWDPSCSLIFKNALLLITVQEVFIRGARVLEFRFNLKWSLGASSIRHANNNLLLR</sequence>
<evidence type="ECO:0000313" key="1">
    <source>
        <dbReference type="EMBL" id="KAI3707987.1"/>
    </source>
</evidence>
<evidence type="ECO:0000313" key="2">
    <source>
        <dbReference type="Proteomes" id="UP001055811"/>
    </source>
</evidence>
<proteinExistence type="predicted"/>
<organism evidence="1 2">
    <name type="scientific">Cichorium intybus</name>
    <name type="common">Chicory</name>
    <dbReference type="NCBI Taxonomy" id="13427"/>
    <lineage>
        <taxon>Eukaryota</taxon>
        <taxon>Viridiplantae</taxon>
        <taxon>Streptophyta</taxon>
        <taxon>Embryophyta</taxon>
        <taxon>Tracheophyta</taxon>
        <taxon>Spermatophyta</taxon>
        <taxon>Magnoliopsida</taxon>
        <taxon>eudicotyledons</taxon>
        <taxon>Gunneridae</taxon>
        <taxon>Pentapetalae</taxon>
        <taxon>asterids</taxon>
        <taxon>campanulids</taxon>
        <taxon>Asterales</taxon>
        <taxon>Asteraceae</taxon>
        <taxon>Cichorioideae</taxon>
        <taxon>Cichorieae</taxon>
        <taxon>Cichoriinae</taxon>
        <taxon>Cichorium</taxon>
    </lineage>
</organism>
<keyword evidence="2" id="KW-1185">Reference proteome</keyword>
<reference evidence="2" key="1">
    <citation type="journal article" date="2022" name="Mol. Ecol. Resour.">
        <title>The genomes of chicory, endive, great burdock and yacon provide insights into Asteraceae palaeo-polyploidization history and plant inulin production.</title>
        <authorList>
            <person name="Fan W."/>
            <person name="Wang S."/>
            <person name="Wang H."/>
            <person name="Wang A."/>
            <person name="Jiang F."/>
            <person name="Liu H."/>
            <person name="Zhao H."/>
            <person name="Xu D."/>
            <person name="Zhang Y."/>
        </authorList>
    </citation>
    <scope>NUCLEOTIDE SEQUENCE [LARGE SCALE GENOMIC DNA]</scope>
    <source>
        <strain evidence="2">cv. Punajuju</strain>
    </source>
</reference>
<dbReference type="Proteomes" id="UP001055811">
    <property type="component" value="Linkage Group LG07"/>
</dbReference>
<name>A0ACB9ACX1_CICIN</name>
<protein>
    <submittedName>
        <fullName evidence="1">Uncharacterized protein</fullName>
    </submittedName>
</protein>
<accession>A0ACB9ACX1</accession>
<reference evidence="1 2" key="2">
    <citation type="journal article" date="2022" name="Mol. Ecol. Resour.">
        <title>The genomes of chicory, endive, great burdock and yacon provide insights into Asteraceae paleo-polyploidization history and plant inulin production.</title>
        <authorList>
            <person name="Fan W."/>
            <person name="Wang S."/>
            <person name="Wang H."/>
            <person name="Wang A."/>
            <person name="Jiang F."/>
            <person name="Liu H."/>
            <person name="Zhao H."/>
            <person name="Xu D."/>
            <person name="Zhang Y."/>
        </authorList>
    </citation>
    <scope>NUCLEOTIDE SEQUENCE [LARGE SCALE GENOMIC DNA]</scope>
    <source>
        <strain evidence="2">cv. Punajuju</strain>
        <tissue evidence="1">Leaves</tissue>
    </source>
</reference>